<proteinExistence type="predicted"/>
<reference evidence="2 3" key="1">
    <citation type="submission" date="2023-10" db="EMBL/GenBank/DDBJ databases">
        <authorList>
            <person name="Maclean D."/>
            <person name="Macfadyen A."/>
        </authorList>
    </citation>
    <scope>NUCLEOTIDE SEQUENCE [LARGE SCALE GENOMIC DNA]</scope>
</reference>
<name>A0AAV1HWZ0_9CHLO</name>
<sequence length="163" mass="17570">MVSRVAQLHVQILSVAFAAGAVGGLVNFLIAPLFGALHITLALGVNIAPGLSKADLYQKLVWGGVFGLLFLIPLRKYIKQWWLRAIIFGCVPSLVQMFIVFPVSTPFGLGGVGLGALTPVFVLIFNTIGWGIPAYAWFRLAGYEDAENVRSHRMGGDSEALLD</sequence>
<feature type="transmembrane region" description="Helical" evidence="1">
    <location>
        <begin position="56"/>
        <end position="74"/>
    </location>
</feature>
<keyword evidence="3" id="KW-1185">Reference proteome</keyword>
<evidence type="ECO:0000313" key="2">
    <source>
        <dbReference type="EMBL" id="CAK0756600.1"/>
    </source>
</evidence>
<feature type="transmembrane region" description="Helical" evidence="1">
    <location>
        <begin position="12"/>
        <end position="36"/>
    </location>
</feature>
<gene>
    <name evidence="2" type="ORF">CVIRNUC_002469</name>
</gene>
<dbReference type="EMBL" id="CAUYUE010000003">
    <property type="protein sequence ID" value="CAK0756600.1"/>
    <property type="molecule type" value="Genomic_DNA"/>
</dbReference>
<feature type="transmembrane region" description="Helical" evidence="1">
    <location>
        <begin position="81"/>
        <end position="101"/>
    </location>
</feature>
<keyword evidence="1" id="KW-0472">Membrane</keyword>
<evidence type="ECO:0000313" key="3">
    <source>
        <dbReference type="Proteomes" id="UP001314263"/>
    </source>
</evidence>
<comment type="caution">
    <text evidence="2">The sequence shown here is derived from an EMBL/GenBank/DDBJ whole genome shotgun (WGS) entry which is preliminary data.</text>
</comment>
<keyword evidence="1" id="KW-1133">Transmembrane helix</keyword>
<evidence type="ECO:0000256" key="1">
    <source>
        <dbReference type="SAM" id="Phobius"/>
    </source>
</evidence>
<dbReference type="Proteomes" id="UP001314263">
    <property type="component" value="Unassembled WGS sequence"/>
</dbReference>
<keyword evidence="1" id="KW-0812">Transmembrane</keyword>
<organism evidence="2 3">
    <name type="scientific">Coccomyxa viridis</name>
    <dbReference type="NCBI Taxonomy" id="1274662"/>
    <lineage>
        <taxon>Eukaryota</taxon>
        <taxon>Viridiplantae</taxon>
        <taxon>Chlorophyta</taxon>
        <taxon>core chlorophytes</taxon>
        <taxon>Trebouxiophyceae</taxon>
        <taxon>Trebouxiophyceae incertae sedis</taxon>
        <taxon>Coccomyxaceae</taxon>
        <taxon>Coccomyxa</taxon>
    </lineage>
</organism>
<feature type="transmembrane region" description="Helical" evidence="1">
    <location>
        <begin position="107"/>
        <end position="132"/>
    </location>
</feature>
<accession>A0AAV1HWZ0</accession>
<dbReference type="AlphaFoldDB" id="A0AAV1HWZ0"/>
<protein>
    <submittedName>
        <fullName evidence="2">Uncharacterized protein</fullName>
    </submittedName>
</protein>